<proteinExistence type="predicted"/>
<name>R9GU04_9SPHI</name>
<protein>
    <recommendedName>
        <fullName evidence="1">DinB-like domain-containing protein</fullName>
    </recommendedName>
</protein>
<dbReference type="SUPFAM" id="SSF109854">
    <property type="entry name" value="DinB/YfiT-like putative metalloenzymes"/>
    <property type="match status" value="1"/>
</dbReference>
<dbReference type="Pfam" id="PF12867">
    <property type="entry name" value="DinB_2"/>
    <property type="match status" value="1"/>
</dbReference>
<dbReference type="AlphaFoldDB" id="R9GU04"/>
<dbReference type="InterPro" id="IPR024775">
    <property type="entry name" value="DinB-like"/>
</dbReference>
<reference evidence="2 3" key="1">
    <citation type="journal article" date="2013" name="Genome Announc.">
        <title>Draft Genome Sequence of Arcticibacter svalbardensis Strain MN12-7T, a Member of the Family Sphingobacteriaceae Isolated from an Arctic Soil Sample.</title>
        <authorList>
            <person name="Shivaji S."/>
            <person name="Ara S."/>
            <person name="Prasad S."/>
            <person name="Manasa B.P."/>
            <person name="Begum Z."/>
            <person name="Singh A."/>
            <person name="Kumar Pinnaka A."/>
        </authorList>
    </citation>
    <scope>NUCLEOTIDE SEQUENCE [LARGE SCALE GENOMIC DNA]</scope>
    <source>
        <strain evidence="2 3">MN12-7</strain>
    </source>
</reference>
<dbReference type="Gene3D" id="1.20.120.450">
    <property type="entry name" value="dinb family like domain"/>
    <property type="match status" value="1"/>
</dbReference>
<keyword evidence="3" id="KW-1185">Reference proteome</keyword>
<dbReference type="InterPro" id="IPR034660">
    <property type="entry name" value="DinB/YfiT-like"/>
</dbReference>
<evidence type="ECO:0000313" key="3">
    <source>
        <dbReference type="Proteomes" id="UP000014174"/>
    </source>
</evidence>
<dbReference type="Proteomes" id="UP000014174">
    <property type="component" value="Unassembled WGS sequence"/>
</dbReference>
<sequence>MSIPATALSIKEAITTYLALLKEIEEEDFIKPPPQGGWSPSEIYCHVIQVNARSILALERCIHAKPKHRSSGPTLLARFVFFIGRFPPLKIKSPPNIAAIVTCISKEQAKNDLIKSAEKLRELLPKLIKTPKDNRIRHPRFGRLNPQEWLWFIEIHTRHHLKQLERIRKSS</sequence>
<dbReference type="RefSeq" id="WP_016194730.1">
    <property type="nucleotide sequence ID" value="NZ_AQPN01000055.1"/>
</dbReference>
<dbReference type="EMBL" id="AQPN01000055">
    <property type="protein sequence ID" value="EOR95342.1"/>
    <property type="molecule type" value="Genomic_DNA"/>
</dbReference>
<dbReference type="STRING" id="1150600.ADIARSV_1494"/>
<evidence type="ECO:0000259" key="1">
    <source>
        <dbReference type="Pfam" id="PF12867"/>
    </source>
</evidence>
<comment type="caution">
    <text evidence="2">The sequence shown here is derived from an EMBL/GenBank/DDBJ whole genome shotgun (WGS) entry which is preliminary data.</text>
</comment>
<evidence type="ECO:0000313" key="2">
    <source>
        <dbReference type="EMBL" id="EOR95342.1"/>
    </source>
</evidence>
<dbReference type="OrthoDB" id="1495892at2"/>
<feature type="domain" description="DinB-like" evidence="1">
    <location>
        <begin position="12"/>
        <end position="164"/>
    </location>
</feature>
<gene>
    <name evidence="2" type="ORF">ADIARSV_1494</name>
</gene>
<organism evidence="2 3">
    <name type="scientific">Arcticibacter svalbardensis MN12-7</name>
    <dbReference type="NCBI Taxonomy" id="1150600"/>
    <lineage>
        <taxon>Bacteria</taxon>
        <taxon>Pseudomonadati</taxon>
        <taxon>Bacteroidota</taxon>
        <taxon>Sphingobacteriia</taxon>
        <taxon>Sphingobacteriales</taxon>
        <taxon>Sphingobacteriaceae</taxon>
        <taxon>Arcticibacter</taxon>
    </lineage>
</organism>
<accession>R9GU04</accession>
<dbReference type="eggNOG" id="ENOG5032UG4">
    <property type="taxonomic scope" value="Bacteria"/>
</dbReference>